<dbReference type="GO" id="GO:0000981">
    <property type="term" value="F:DNA-binding transcription factor activity, RNA polymerase II-specific"/>
    <property type="evidence" value="ECO:0007669"/>
    <property type="project" value="TreeGrafter"/>
</dbReference>
<keyword evidence="1 2" id="KW-0238">DNA-binding</keyword>
<evidence type="ECO:0000259" key="4">
    <source>
        <dbReference type="PROSITE" id="PS50039"/>
    </source>
</evidence>
<protein>
    <recommendedName>
        <fullName evidence="4">Fork-head domain-containing protein</fullName>
    </recommendedName>
</protein>
<dbReference type="PANTHER" id="PTHR11829">
    <property type="entry name" value="FORKHEAD BOX PROTEIN"/>
    <property type="match status" value="1"/>
</dbReference>
<dbReference type="AlphaFoldDB" id="A0AAV9ZPY9"/>
<name>A0AAV9ZPY9_9AGAR</name>
<feature type="non-terminal residue" evidence="5">
    <location>
        <position position="1"/>
    </location>
</feature>
<accession>A0AAV9ZPY9</accession>
<dbReference type="InterPro" id="IPR036388">
    <property type="entry name" value="WH-like_DNA-bd_sf"/>
</dbReference>
<dbReference type="SUPFAM" id="SSF46785">
    <property type="entry name" value="Winged helix' DNA-binding domain"/>
    <property type="match status" value="1"/>
</dbReference>
<dbReference type="PANTHER" id="PTHR11829:SF343">
    <property type="entry name" value="FORK-HEAD DOMAIN-CONTAINING PROTEIN"/>
    <property type="match status" value="1"/>
</dbReference>
<reference evidence="5 6" key="1">
    <citation type="journal article" date="2024" name="J Genomics">
        <title>Draft genome sequencing and assembly of Favolaschia claudopus CIRM-BRFM 2984 isolated from oak limbs.</title>
        <authorList>
            <person name="Navarro D."/>
            <person name="Drula E."/>
            <person name="Chaduli D."/>
            <person name="Cazenave R."/>
            <person name="Ahrendt S."/>
            <person name="Wang J."/>
            <person name="Lipzen A."/>
            <person name="Daum C."/>
            <person name="Barry K."/>
            <person name="Grigoriev I.V."/>
            <person name="Favel A."/>
            <person name="Rosso M.N."/>
            <person name="Martin F."/>
        </authorList>
    </citation>
    <scope>NUCLEOTIDE SEQUENCE [LARGE SCALE GENOMIC DNA]</scope>
    <source>
        <strain evidence="5 6">CIRM-BRFM 2984</strain>
    </source>
</reference>
<dbReference type="PROSITE" id="PS50039">
    <property type="entry name" value="FORK_HEAD_3"/>
    <property type="match status" value="1"/>
</dbReference>
<gene>
    <name evidence="5" type="ORF">R3P38DRAFT_2573075</name>
</gene>
<comment type="subcellular location">
    <subcellularLocation>
        <location evidence="2">Nucleus</location>
    </subcellularLocation>
</comment>
<evidence type="ECO:0000256" key="1">
    <source>
        <dbReference type="ARBA" id="ARBA00023125"/>
    </source>
</evidence>
<dbReference type="SMART" id="SM00339">
    <property type="entry name" value="FH"/>
    <property type="match status" value="1"/>
</dbReference>
<proteinExistence type="predicted"/>
<organism evidence="5 6">
    <name type="scientific">Favolaschia claudopus</name>
    <dbReference type="NCBI Taxonomy" id="2862362"/>
    <lineage>
        <taxon>Eukaryota</taxon>
        <taxon>Fungi</taxon>
        <taxon>Dikarya</taxon>
        <taxon>Basidiomycota</taxon>
        <taxon>Agaricomycotina</taxon>
        <taxon>Agaricomycetes</taxon>
        <taxon>Agaricomycetidae</taxon>
        <taxon>Agaricales</taxon>
        <taxon>Marasmiineae</taxon>
        <taxon>Mycenaceae</taxon>
        <taxon>Favolaschia</taxon>
    </lineage>
</organism>
<dbReference type="InterPro" id="IPR050211">
    <property type="entry name" value="FOX_domain-containing"/>
</dbReference>
<evidence type="ECO:0000313" key="5">
    <source>
        <dbReference type="EMBL" id="KAK6988569.1"/>
    </source>
</evidence>
<dbReference type="EMBL" id="JAWWNJ010000121">
    <property type="protein sequence ID" value="KAK6988569.1"/>
    <property type="molecule type" value="Genomic_DNA"/>
</dbReference>
<keyword evidence="2" id="KW-0539">Nucleus</keyword>
<dbReference type="GO" id="GO:0005634">
    <property type="term" value="C:nucleus"/>
    <property type="evidence" value="ECO:0007669"/>
    <property type="project" value="UniProtKB-SubCell"/>
</dbReference>
<dbReference type="GO" id="GO:0000978">
    <property type="term" value="F:RNA polymerase II cis-regulatory region sequence-specific DNA binding"/>
    <property type="evidence" value="ECO:0007669"/>
    <property type="project" value="TreeGrafter"/>
</dbReference>
<dbReference type="InterPro" id="IPR036390">
    <property type="entry name" value="WH_DNA-bd_sf"/>
</dbReference>
<feature type="domain" description="Fork-head" evidence="4">
    <location>
        <begin position="31"/>
        <end position="128"/>
    </location>
</feature>
<dbReference type="Pfam" id="PF00250">
    <property type="entry name" value="Forkhead"/>
    <property type="match status" value="1"/>
</dbReference>
<feature type="region of interest" description="Disordered" evidence="3">
    <location>
        <begin position="136"/>
        <end position="202"/>
    </location>
</feature>
<evidence type="ECO:0000256" key="2">
    <source>
        <dbReference type="PROSITE-ProRule" id="PRU00089"/>
    </source>
</evidence>
<keyword evidence="6" id="KW-1185">Reference proteome</keyword>
<comment type="caution">
    <text evidence="5">The sequence shown here is derived from an EMBL/GenBank/DDBJ whole genome shotgun (WGS) entry which is preliminary data.</text>
</comment>
<dbReference type="Gene3D" id="1.10.10.10">
    <property type="entry name" value="Winged helix-like DNA-binding domain superfamily/Winged helix DNA-binding domain"/>
    <property type="match status" value="1"/>
</dbReference>
<dbReference type="Proteomes" id="UP001362999">
    <property type="component" value="Unassembled WGS sequence"/>
</dbReference>
<dbReference type="InterPro" id="IPR001766">
    <property type="entry name" value="Fork_head_dom"/>
</dbReference>
<evidence type="ECO:0000313" key="6">
    <source>
        <dbReference type="Proteomes" id="UP001362999"/>
    </source>
</evidence>
<feature type="DNA-binding region" description="Fork-head" evidence="2">
    <location>
        <begin position="31"/>
        <end position="128"/>
    </location>
</feature>
<sequence length="274" mass="30881">DADPYLRRQLGIPTPHPINLYARPDPLPGTKPRATLPVLIKLAIYGNDRGILTLQQICGAIRERFRFFWEQFHLEGDDILDRSIRHVLSLKRIFKKIPPSDQDPGQGWNWALDVEAEIKYGPYKRERKCRCITRASSSPESISSPLPPPRPSPTRKHAAPSSAATRSLKGTKLPGSPSKAAELSTPYRKTRTSPRNVRASAGCSRWMQRKATMTSTYPEEQIVVSIVQHHCAGRRSSGRTPCILIPWQMWHRDGINNKASVIGEQGVPRLDETR</sequence>
<evidence type="ECO:0000256" key="3">
    <source>
        <dbReference type="SAM" id="MobiDB-lite"/>
    </source>
</evidence>